<dbReference type="RefSeq" id="WP_138124237.1">
    <property type="nucleotide sequence ID" value="NZ_SWLG01000004.1"/>
</dbReference>
<dbReference type="SUPFAM" id="SSF51161">
    <property type="entry name" value="Trimeric LpxA-like enzymes"/>
    <property type="match status" value="1"/>
</dbReference>
<dbReference type="Proteomes" id="UP000308230">
    <property type="component" value="Unassembled WGS sequence"/>
</dbReference>
<dbReference type="InterPro" id="IPR047324">
    <property type="entry name" value="LbH_gamma_CA-like"/>
</dbReference>
<dbReference type="AlphaFoldDB" id="A0A5R9FB43"/>
<comment type="caution">
    <text evidence="1">The sequence shown here is derived from an EMBL/GenBank/DDBJ whole genome shotgun (WGS) entry which is preliminary data.</text>
</comment>
<organism evidence="1 2">
    <name type="scientific">Exobacillus caeni</name>
    <dbReference type="NCBI Taxonomy" id="2574798"/>
    <lineage>
        <taxon>Bacteria</taxon>
        <taxon>Bacillati</taxon>
        <taxon>Bacillota</taxon>
        <taxon>Bacilli</taxon>
        <taxon>Bacillales</taxon>
        <taxon>Guptibacillaceae</taxon>
        <taxon>Exobacillus</taxon>
    </lineage>
</organism>
<dbReference type="CDD" id="cd04645">
    <property type="entry name" value="LbH_gamma_CA_like"/>
    <property type="match status" value="1"/>
</dbReference>
<keyword evidence="2" id="KW-1185">Reference proteome</keyword>
<dbReference type="PANTHER" id="PTHR13061">
    <property type="entry name" value="DYNACTIN SUBUNIT P25"/>
    <property type="match status" value="1"/>
</dbReference>
<dbReference type="EMBL" id="SWLG01000004">
    <property type="protein sequence ID" value="TLS38103.1"/>
    <property type="molecule type" value="Genomic_DNA"/>
</dbReference>
<sequence>MLYPYNGMHPKVDDSAFIAPGARIIGDVSIGKESSIWFNTVIRGDEAPITIGDRTNVQDNCTCHLYEGSPLVLEDEVSIGHNVILHGCTIRKGALIGMGAIILDGAEIGEGAFVAANTLVPPGKKIPPKTMVMGSPGKVVRDLNEKDFELIQLTIETYQKKGQEFKEQFKGMQE</sequence>
<dbReference type="OrthoDB" id="9803036at2"/>
<reference evidence="1 2" key="1">
    <citation type="submission" date="2019-04" db="EMBL/GenBank/DDBJ databases">
        <title>Bacillus caeni sp. nov., a bacterium isolated from mangrove sediment.</title>
        <authorList>
            <person name="Huang H."/>
            <person name="Mo K."/>
            <person name="Hu Y."/>
        </authorList>
    </citation>
    <scope>NUCLEOTIDE SEQUENCE [LARGE SCALE GENOMIC DNA]</scope>
    <source>
        <strain evidence="1 2">HB172195</strain>
    </source>
</reference>
<dbReference type="Gene3D" id="2.160.10.10">
    <property type="entry name" value="Hexapeptide repeat proteins"/>
    <property type="match status" value="1"/>
</dbReference>
<dbReference type="Pfam" id="PF00132">
    <property type="entry name" value="Hexapep"/>
    <property type="match status" value="2"/>
</dbReference>
<gene>
    <name evidence="1" type="ORF">FCL54_06055</name>
</gene>
<dbReference type="InterPro" id="IPR011004">
    <property type="entry name" value="Trimer_LpxA-like_sf"/>
</dbReference>
<accession>A0A5R9FB43</accession>
<evidence type="ECO:0000313" key="2">
    <source>
        <dbReference type="Proteomes" id="UP000308230"/>
    </source>
</evidence>
<dbReference type="InterPro" id="IPR001451">
    <property type="entry name" value="Hexapep"/>
</dbReference>
<protein>
    <submittedName>
        <fullName evidence="1">Gamma carbonic anhydrase family protein</fullName>
    </submittedName>
</protein>
<name>A0A5R9FB43_9BACL</name>
<dbReference type="InterPro" id="IPR050484">
    <property type="entry name" value="Transf_Hexapept/Carb_Anhydrase"/>
</dbReference>
<dbReference type="PANTHER" id="PTHR13061:SF29">
    <property type="entry name" value="GAMMA CARBONIC ANHYDRASE-LIKE 1, MITOCHONDRIAL-RELATED"/>
    <property type="match status" value="1"/>
</dbReference>
<evidence type="ECO:0000313" key="1">
    <source>
        <dbReference type="EMBL" id="TLS38103.1"/>
    </source>
</evidence>
<proteinExistence type="predicted"/>